<feature type="region of interest" description="Disordered" evidence="1">
    <location>
        <begin position="53"/>
        <end position="75"/>
    </location>
</feature>
<name>A0A4Y7TZ78_COPMI</name>
<proteinExistence type="predicted"/>
<evidence type="ECO:0000313" key="3">
    <source>
        <dbReference type="EMBL" id="TEB39483.1"/>
    </source>
</evidence>
<dbReference type="Proteomes" id="UP000298030">
    <property type="component" value="Unassembled WGS sequence"/>
</dbReference>
<accession>A0A4Y7TZ78</accession>
<keyword evidence="4" id="KW-1185">Reference proteome</keyword>
<feature type="compositionally biased region" description="Polar residues" evidence="1">
    <location>
        <begin position="56"/>
        <end position="67"/>
    </location>
</feature>
<dbReference type="EMBL" id="QPFP01000001">
    <property type="protein sequence ID" value="TEB39483.1"/>
    <property type="molecule type" value="Genomic_DNA"/>
</dbReference>
<sequence>MFRFLSSLALTGLVVAQRTYNDPLKFEAAHEQASGPGGVSILENQAPVRFEPEFVQEQSGAETSTNAGGPERRHSDSTVYFFDKNKEIVAFLDQSVLSPPDDTGIELVEGSSLLGAEESVRSFDNNGKKLPVCGPGSQATFGVGHENKLTSLSYQWKAAKKSGKKRKHLPIKQVLKQVDEAFNKYLSPCRSVRIVTVDICMYDSGAQHIQPVYRVVGEPFDPSKNTTIAVKQIVEYVPFGGDAVEPIVSPGEAFSGVDGDEPLLEPSTGVDNYKRSFRNYFDARNNKPKITVGRYVVRNDSDGFVEDARNFWSSLATSTIYEFVRKGFFWAYPRLYNKDANYFINDVDVALTEAHGKFHGDIAHGGYGPVSNGGKGKLGYWFIDACEVMPTLTDFEAIKDANPQRRTFDPWWPVFKGGIHAILSWRTSALFADNAVATAARDIALGRPVVQAWLDAAHTDPAYGGRPTYVGGGTGLPDTPFGRAAAIFRCDRIGDKVNNLENLGAPTCLSARWWNNN</sequence>
<comment type="caution">
    <text evidence="3">The sequence shown here is derived from an EMBL/GenBank/DDBJ whole genome shotgun (WGS) entry which is preliminary data.</text>
</comment>
<protein>
    <submittedName>
        <fullName evidence="3">Uncharacterized protein</fullName>
    </submittedName>
</protein>
<dbReference type="AlphaFoldDB" id="A0A4Y7TZ78"/>
<evidence type="ECO:0000256" key="2">
    <source>
        <dbReference type="SAM" id="SignalP"/>
    </source>
</evidence>
<dbReference type="OrthoDB" id="3100784at2759"/>
<gene>
    <name evidence="3" type="ORF">FA13DRAFT_1723677</name>
</gene>
<feature type="chain" id="PRO_5021281892" evidence="2">
    <location>
        <begin position="17"/>
        <end position="517"/>
    </location>
</feature>
<reference evidence="3 4" key="1">
    <citation type="journal article" date="2019" name="Nat. Ecol. Evol.">
        <title>Megaphylogeny resolves global patterns of mushroom evolution.</title>
        <authorList>
            <person name="Varga T."/>
            <person name="Krizsan K."/>
            <person name="Foldi C."/>
            <person name="Dima B."/>
            <person name="Sanchez-Garcia M."/>
            <person name="Sanchez-Ramirez S."/>
            <person name="Szollosi G.J."/>
            <person name="Szarkandi J.G."/>
            <person name="Papp V."/>
            <person name="Albert L."/>
            <person name="Andreopoulos W."/>
            <person name="Angelini C."/>
            <person name="Antonin V."/>
            <person name="Barry K.W."/>
            <person name="Bougher N.L."/>
            <person name="Buchanan P."/>
            <person name="Buyck B."/>
            <person name="Bense V."/>
            <person name="Catcheside P."/>
            <person name="Chovatia M."/>
            <person name="Cooper J."/>
            <person name="Damon W."/>
            <person name="Desjardin D."/>
            <person name="Finy P."/>
            <person name="Geml J."/>
            <person name="Haridas S."/>
            <person name="Hughes K."/>
            <person name="Justo A."/>
            <person name="Karasinski D."/>
            <person name="Kautmanova I."/>
            <person name="Kiss B."/>
            <person name="Kocsube S."/>
            <person name="Kotiranta H."/>
            <person name="LaButti K.M."/>
            <person name="Lechner B.E."/>
            <person name="Liimatainen K."/>
            <person name="Lipzen A."/>
            <person name="Lukacs Z."/>
            <person name="Mihaltcheva S."/>
            <person name="Morgado L.N."/>
            <person name="Niskanen T."/>
            <person name="Noordeloos M.E."/>
            <person name="Ohm R.A."/>
            <person name="Ortiz-Santana B."/>
            <person name="Ovrebo C."/>
            <person name="Racz N."/>
            <person name="Riley R."/>
            <person name="Savchenko A."/>
            <person name="Shiryaev A."/>
            <person name="Soop K."/>
            <person name="Spirin V."/>
            <person name="Szebenyi C."/>
            <person name="Tomsovsky M."/>
            <person name="Tulloss R.E."/>
            <person name="Uehling J."/>
            <person name="Grigoriev I.V."/>
            <person name="Vagvolgyi C."/>
            <person name="Papp T."/>
            <person name="Martin F.M."/>
            <person name="Miettinen O."/>
            <person name="Hibbett D.S."/>
            <person name="Nagy L.G."/>
        </authorList>
    </citation>
    <scope>NUCLEOTIDE SEQUENCE [LARGE SCALE GENOMIC DNA]</scope>
    <source>
        <strain evidence="3 4">FP101781</strain>
    </source>
</reference>
<keyword evidence="2" id="KW-0732">Signal</keyword>
<evidence type="ECO:0000313" key="4">
    <source>
        <dbReference type="Proteomes" id="UP000298030"/>
    </source>
</evidence>
<organism evidence="3 4">
    <name type="scientific">Coprinellus micaceus</name>
    <name type="common">Glistening ink-cap mushroom</name>
    <name type="synonym">Coprinus micaceus</name>
    <dbReference type="NCBI Taxonomy" id="71717"/>
    <lineage>
        <taxon>Eukaryota</taxon>
        <taxon>Fungi</taxon>
        <taxon>Dikarya</taxon>
        <taxon>Basidiomycota</taxon>
        <taxon>Agaricomycotina</taxon>
        <taxon>Agaricomycetes</taxon>
        <taxon>Agaricomycetidae</taxon>
        <taxon>Agaricales</taxon>
        <taxon>Agaricineae</taxon>
        <taxon>Psathyrellaceae</taxon>
        <taxon>Coprinellus</taxon>
    </lineage>
</organism>
<dbReference type="InterPro" id="IPR045926">
    <property type="entry name" value="DUF6345"/>
</dbReference>
<dbReference type="Pfam" id="PF19872">
    <property type="entry name" value="DUF6345"/>
    <property type="match status" value="1"/>
</dbReference>
<evidence type="ECO:0000256" key="1">
    <source>
        <dbReference type="SAM" id="MobiDB-lite"/>
    </source>
</evidence>
<feature type="signal peptide" evidence="2">
    <location>
        <begin position="1"/>
        <end position="16"/>
    </location>
</feature>